<accession>A0A081BF12</accession>
<gene>
    <name evidence="2" type="ORF">M2A_3129</name>
</gene>
<evidence type="ECO:0000313" key="2">
    <source>
        <dbReference type="EMBL" id="GAK46630.1"/>
    </source>
</evidence>
<feature type="region of interest" description="Disordered" evidence="1">
    <location>
        <begin position="1"/>
        <end position="72"/>
    </location>
</feature>
<reference evidence="2 3" key="1">
    <citation type="submission" date="2014-07" db="EMBL/GenBank/DDBJ databases">
        <title>Tepidicaulis marinum gen. nov., sp. nov., a novel marine bacterium denitrifying nitrate to nitrous oxide strictly under microaerobic conditions.</title>
        <authorList>
            <person name="Takeuchi M."/>
            <person name="Yamagishi T."/>
            <person name="Kamagata Y."/>
            <person name="Oshima K."/>
            <person name="Hattori M."/>
            <person name="Katayama T."/>
            <person name="Hanada S."/>
            <person name="Tamaki H."/>
            <person name="Marumo K."/>
            <person name="Maeda H."/>
            <person name="Nedachi M."/>
            <person name="Iwasaki W."/>
            <person name="Suwa Y."/>
            <person name="Sakata S."/>
        </authorList>
    </citation>
    <scope>NUCLEOTIDE SEQUENCE [LARGE SCALE GENOMIC DNA]</scope>
    <source>
        <strain evidence="2 3">MA2</strain>
    </source>
</reference>
<dbReference type="RefSeq" id="WP_045449442.1">
    <property type="nucleotide sequence ID" value="NZ_BBIO01000023.1"/>
</dbReference>
<keyword evidence="3" id="KW-1185">Reference proteome</keyword>
<dbReference type="Proteomes" id="UP000028702">
    <property type="component" value="Unassembled WGS sequence"/>
</dbReference>
<dbReference type="EMBL" id="BBIO01000023">
    <property type="protein sequence ID" value="GAK46630.1"/>
    <property type="molecule type" value="Genomic_DNA"/>
</dbReference>
<evidence type="ECO:0000256" key="1">
    <source>
        <dbReference type="SAM" id="MobiDB-lite"/>
    </source>
</evidence>
<dbReference type="AlphaFoldDB" id="A0A081BF12"/>
<name>A0A081BF12_9HYPH</name>
<feature type="compositionally biased region" description="Basic and acidic residues" evidence="1">
    <location>
        <begin position="1"/>
        <end position="33"/>
    </location>
</feature>
<evidence type="ECO:0000313" key="3">
    <source>
        <dbReference type="Proteomes" id="UP000028702"/>
    </source>
</evidence>
<comment type="caution">
    <text evidence="2">The sequence shown here is derived from an EMBL/GenBank/DDBJ whole genome shotgun (WGS) entry which is preliminary data.</text>
</comment>
<protein>
    <submittedName>
        <fullName evidence="2">Conserved protein</fullName>
    </submittedName>
</protein>
<organism evidence="2 3">
    <name type="scientific">Tepidicaulis marinus</name>
    <dbReference type="NCBI Taxonomy" id="1333998"/>
    <lineage>
        <taxon>Bacteria</taxon>
        <taxon>Pseudomonadati</taxon>
        <taxon>Pseudomonadota</taxon>
        <taxon>Alphaproteobacteria</taxon>
        <taxon>Hyphomicrobiales</taxon>
        <taxon>Parvibaculaceae</taxon>
        <taxon>Tepidicaulis</taxon>
    </lineage>
</organism>
<proteinExistence type="predicted"/>
<sequence length="128" mass="14617">MGKLHIDLTDTEEDLPKAEKPAEKPQKPAKKAEAGSVKAGRGSKSEEERQMLAGELARGLPSPSRESLRDKLRHRTQLNFNRVPVFVRDAFNERAEALGMSKIEYFYHLLRKDGVDIPPYEQMDRRTL</sequence>
<dbReference type="STRING" id="1333998.M2A_3129"/>